<feature type="domain" description="Cobalamin biosynthesis precorrin-8X methylmutase CobH/CbiC" evidence="5">
    <location>
        <begin position="11"/>
        <end position="206"/>
    </location>
</feature>
<organism evidence="7">
    <name type="scientific">Thiothrix fructosivorans</name>
    <dbReference type="NCBI Taxonomy" id="111770"/>
    <lineage>
        <taxon>Bacteria</taxon>
        <taxon>Pseudomonadati</taxon>
        <taxon>Pseudomonadota</taxon>
        <taxon>Gammaproteobacteria</taxon>
        <taxon>Thiotrichales</taxon>
        <taxon>Thiotrichaceae</taxon>
        <taxon>Thiothrix</taxon>
    </lineage>
</organism>
<dbReference type="SUPFAM" id="SSF63965">
    <property type="entry name" value="Precorrin-8X methylmutase CbiC/CobH"/>
    <property type="match status" value="1"/>
</dbReference>
<dbReference type="UniPathway" id="UPA00148"/>
<evidence type="ECO:0000256" key="1">
    <source>
        <dbReference type="ARBA" id="ARBA00004953"/>
    </source>
</evidence>
<dbReference type="GO" id="GO:0016993">
    <property type="term" value="F:precorrin-8X methylmutase activity"/>
    <property type="evidence" value="ECO:0007669"/>
    <property type="project" value="InterPro"/>
</dbReference>
<keyword evidence="8" id="KW-1185">Reference proteome</keyword>
<dbReference type="GO" id="GO:0009236">
    <property type="term" value="P:cobalamin biosynthetic process"/>
    <property type="evidence" value="ECO:0007669"/>
    <property type="project" value="UniProtKB-UniPathway"/>
</dbReference>
<protein>
    <submittedName>
        <fullName evidence="7">Precorrin-8X methylmutase</fullName>
    </submittedName>
</protein>
<evidence type="ECO:0000313" key="7">
    <source>
        <dbReference type="EMBL" id="QTX11718.1"/>
    </source>
</evidence>
<evidence type="ECO:0000256" key="3">
    <source>
        <dbReference type="ARBA" id="ARBA00022573"/>
    </source>
</evidence>
<dbReference type="Pfam" id="PF02570">
    <property type="entry name" value="CbiC"/>
    <property type="match status" value="1"/>
</dbReference>
<dbReference type="Gene3D" id="3.40.50.10230">
    <property type="entry name" value="Cobalamin biosynthesis CobH/CbiC, precorrin-8X methylmutase"/>
    <property type="match status" value="1"/>
</dbReference>
<evidence type="ECO:0000313" key="6">
    <source>
        <dbReference type="EMBL" id="MBO0612824.1"/>
    </source>
</evidence>
<keyword evidence="3" id="KW-0169">Cobalamin biosynthesis</keyword>
<dbReference type="PANTHER" id="PTHR43588:SF1">
    <property type="entry name" value="COBALT-PRECORRIN-8 METHYLMUTASE"/>
    <property type="match status" value="1"/>
</dbReference>
<dbReference type="InterPro" id="IPR036588">
    <property type="entry name" value="CobH/CbiC_sf"/>
</dbReference>
<sequence>MINFLRDPERIRQLSDARLREQVALDLFPLEQQPVVIEMVQACGDPTLVQHLRFSQHALSVARKAIKQRHNLLFDVELVKHALDTTLLYQEPLGFLGRASVISHAKSNKQTRALTAVDCWKPHLAGSIVLIGQSGTALFRLLEILQDGAPRPSLVIAAARGFVNAEAAKQMLWQQHEALGVECIVVSGTRGGSVLAAAALNALLKMQQDASANLPTAD</sequence>
<name>A0A8B0SNW1_9GAMM</name>
<keyword evidence="4" id="KW-0413">Isomerase</keyword>
<dbReference type="Proteomes" id="UP000664466">
    <property type="component" value="Unassembled WGS sequence"/>
</dbReference>
<dbReference type="InterPro" id="IPR003722">
    <property type="entry name" value="Cbl_synth_CobH/CbiC"/>
</dbReference>
<comment type="similarity">
    <text evidence="2">Belongs to the CobH/CbiC family.</text>
</comment>
<dbReference type="PANTHER" id="PTHR43588">
    <property type="entry name" value="COBALT-PRECORRIN-8 METHYLMUTASE"/>
    <property type="match status" value="1"/>
</dbReference>
<dbReference type="EMBL" id="CP072748">
    <property type="protein sequence ID" value="QTX11718.1"/>
    <property type="molecule type" value="Genomic_DNA"/>
</dbReference>
<evidence type="ECO:0000313" key="8">
    <source>
        <dbReference type="Proteomes" id="UP000664466"/>
    </source>
</evidence>
<evidence type="ECO:0000256" key="2">
    <source>
        <dbReference type="ARBA" id="ARBA00009774"/>
    </source>
</evidence>
<reference evidence="7" key="2">
    <citation type="submission" date="2021-04" db="EMBL/GenBank/DDBJ databases">
        <title>Complete Genome and methylome analysis of Thiothrix fructosivorans ATCC 49748.</title>
        <authorList>
            <person name="Fomenkov A."/>
            <person name="Sun L."/>
            <person name="Vincze T."/>
            <person name="Grabovich M.Y."/>
            <person name="Roberts R.J."/>
        </authorList>
    </citation>
    <scope>NUCLEOTIDE SEQUENCE</scope>
    <source>
        <strain evidence="7">ATCC 49748</strain>
    </source>
</reference>
<dbReference type="EMBL" id="JAFMPM010000006">
    <property type="protein sequence ID" value="MBO0612824.1"/>
    <property type="molecule type" value="Genomic_DNA"/>
</dbReference>
<dbReference type="RefSeq" id="WP_207250501.1">
    <property type="nucleotide sequence ID" value="NZ_JAFMPM010000006.1"/>
</dbReference>
<evidence type="ECO:0000256" key="4">
    <source>
        <dbReference type="ARBA" id="ARBA00023235"/>
    </source>
</evidence>
<accession>A0A8B0SNW1</accession>
<proteinExistence type="inferred from homology"/>
<evidence type="ECO:0000259" key="5">
    <source>
        <dbReference type="Pfam" id="PF02570"/>
    </source>
</evidence>
<comment type="pathway">
    <text evidence="1">Cofactor biosynthesis; adenosylcobalamin biosynthesis.</text>
</comment>
<gene>
    <name evidence="7" type="ORF">J1836_005055</name>
    <name evidence="6" type="ORF">J1836_07775</name>
</gene>
<dbReference type="AlphaFoldDB" id="A0A8B0SNW1"/>
<reference evidence="6 8" key="1">
    <citation type="submission" date="2021-03" db="EMBL/GenBank/DDBJ databases">
        <title>Draft genome and methylome analysis of Thiotrix fructosivoruns ATCC 49748.</title>
        <authorList>
            <person name="Fomenkov A."/>
            <person name="Grabovich M.Y."/>
            <person name="Roberts R.J."/>
        </authorList>
    </citation>
    <scope>NUCLEOTIDE SEQUENCE [LARGE SCALE GENOMIC DNA]</scope>
    <source>
        <strain evidence="6 8">ATCC 49748</strain>
    </source>
</reference>